<dbReference type="AlphaFoldDB" id="A0A1I3V0K9"/>
<keyword evidence="2" id="KW-1185">Reference proteome</keyword>
<sequence length="71" mass="8359">MKPGNHCTLYRLVPIPTRQVNVLEDEEEDRSGRKLFLKGRVFFVLLNVLSYLRTLNVIFDEMYVIIVDFLA</sequence>
<evidence type="ECO:0000313" key="2">
    <source>
        <dbReference type="Proteomes" id="UP000198915"/>
    </source>
</evidence>
<dbReference type="Proteomes" id="UP000198915">
    <property type="component" value="Unassembled WGS sequence"/>
</dbReference>
<gene>
    <name evidence="1" type="ORF">SAMN05518846_106180</name>
</gene>
<dbReference type="EMBL" id="FORT01000006">
    <property type="protein sequence ID" value="SFJ88652.1"/>
    <property type="molecule type" value="Genomic_DNA"/>
</dbReference>
<proteinExistence type="predicted"/>
<organism evidence="1 2">
    <name type="scientific">Brevibacillus centrosporus</name>
    <dbReference type="NCBI Taxonomy" id="54910"/>
    <lineage>
        <taxon>Bacteria</taxon>
        <taxon>Bacillati</taxon>
        <taxon>Bacillota</taxon>
        <taxon>Bacilli</taxon>
        <taxon>Bacillales</taxon>
        <taxon>Paenibacillaceae</taxon>
        <taxon>Brevibacillus</taxon>
    </lineage>
</organism>
<evidence type="ECO:0000313" key="1">
    <source>
        <dbReference type="EMBL" id="SFJ88652.1"/>
    </source>
</evidence>
<name>A0A1I3V0K9_9BACL</name>
<protein>
    <submittedName>
        <fullName evidence="1">Uncharacterized protein</fullName>
    </submittedName>
</protein>
<dbReference type="STRING" id="1884381.SAMN05518846_106180"/>
<reference evidence="2" key="1">
    <citation type="submission" date="2016-10" db="EMBL/GenBank/DDBJ databases">
        <authorList>
            <person name="Varghese N."/>
            <person name="Submissions S."/>
        </authorList>
    </citation>
    <scope>NUCLEOTIDE SEQUENCE [LARGE SCALE GENOMIC DNA]</scope>
    <source>
        <strain evidence="2">OK042</strain>
    </source>
</reference>
<accession>A0A1I3V0K9</accession>